<protein>
    <submittedName>
        <fullName evidence="2">Uncharacterized protein</fullName>
    </submittedName>
</protein>
<evidence type="ECO:0000313" key="3">
    <source>
        <dbReference type="Proteomes" id="UP001187415"/>
    </source>
</evidence>
<feature type="compositionally biased region" description="Polar residues" evidence="1">
    <location>
        <begin position="54"/>
        <end position="63"/>
    </location>
</feature>
<dbReference type="EMBL" id="JAUPFM010000001">
    <property type="protein sequence ID" value="KAK2862168.1"/>
    <property type="molecule type" value="Genomic_DNA"/>
</dbReference>
<evidence type="ECO:0000256" key="1">
    <source>
        <dbReference type="SAM" id="MobiDB-lite"/>
    </source>
</evidence>
<name>A0AA88NRW9_CHASR</name>
<comment type="caution">
    <text evidence="2">The sequence shown here is derived from an EMBL/GenBank/DDBJ whole genome shotgun (WGS) entry which is preliminary data.</text>
</comment>
<feature type="compositionally biased region" description="Low complexity" evidence="1">
    <location>
        <begin position="64"/>
        <end position="86"/>
    </location>
</feature>
<accession>A0AA88NRW9</accession>
<sequence>MGVCPTAGMRHGVSRTDPLFQCPNSLGNVTFEPPAAESEPRDPAGRRADRFSTADRSWSAVQTPGSGSRPPFSHPSSSSAGPGHTGFRLFKPPQHRCEGHAVIPQGSFTGNRGIPHRL</sequence>
<dbReference type="Proteomes" id="UP001187415">
    <property type="component" value="Unassembled WGS sequence"/>
</dbReference>
<keyword evidence="3" id="KW-1185">Reference proteome</keyword>
<organism evidence="2 3">
    <name type="scientific">Channa striata</name>
    <name type="common">Snakehead murrel</name>
    <name type="synonym">Ophicephalus striatus</name>
    <dbReference type="NCBI Taxonomy" id="64152"/>
    <lineage>
        <taxon>Eukaryota</taxon>
        <taxon>Metazoa</taxon>
        <taxon>Chordata</taxon>
        <taxon>Craniata</taxon>
        <taxon>Vertebrata</taxon>
        <taxon>Euteleostomi</taxon>
        <taxon>Actinopterygii</taxon>
        <taxon>Neopterygii</taxon>
        <taxon>Teleostei</taxon>
        <taxon>Neoteleostei</taxon>
        <taxon>Acanthomorphata</taxon>
        <taxon>Anabantaria</taxon>
        <taxon>Anabantiformes</taxon>
        <taxon>Channoidei</taxon>
        <taxon>Channidae</taxon>
        <taxon>Channa</taxon>
    </lineage>
</organism>
<feature type="region of interest" description="Disordered" evidence="1">
    <location>
        <begin position="24"/>
        <end position="118"/>
    </location>
</feature>
<evidence type="ECO:0000313" key="2">
    <source>
        <dbReference type="EMBL" id="KAK2862168.1"/>
    </source>
</evidence>
<dbReference type="AlphaFoldDB" id="A0AA88NRW9"/>
<reference evidence="2" key="1">
    <citation type="submission" date="2023-07" db="EMBL/GenBank/DDBJ databases">
        <title>Chromosome-level Genome Assembly of Striped Snakehead (Channa striata).</title>
        <authorList>
            <person name="Liu H."/>
        </authorList>
    </citation>
    <scope>NUCLEOTIDE SEQUENCE</scope>
    <source>
        <strain evidence="2">Gz</strain>
        <tissue evidence="2">Muscle</tissue>
    </source>
</reference>
<gene>
    <name evidence="2" type="ORF">Q5P01_001701</name>
</gene>
<feature type="compositionally biased region" description="Basic and acidic residues" evidence="1">
    <location>
        <begin position="38"/>
        <end position="53"/>
    </location>
</feature>
<proteinExistence type="predicted"/>